<keyword evidence="1" id="KW-0472">Membrane</keyword>
<reference evidence="2 3" key="1">
    <citation type="submission" date="2020-08" db="EMBL/GenBank/DDBJ databases">
        <title>Genomic Encyclopedia of Type Strains, Phase IV (KMG-V): Genome sequencing to study the core and pangenomes of soil and plant-associated prokaryotes.</title>
        <authorList>
            <person name="Whitman W."/>
        </authorList>
    </citation>
    <scope>NUCLEOTIDE SEQUENCE [LARGE SCALE GENOMIC DNA]</scope>
    <source>
        <strain evidence="2 3">SEMIA 4064</strain>
    </source>
</reference>
<feature type="transmembrane region" description="Helical" evidence="1">
    <location>
        <begin position="45"/>
        <end position="62"/>
    </location>
</feature>
<keyword evidence="3" id="KW-1185">Reference proteome</keyword>
<evidence type="ECO:0000313" key="3">
    <source>
        <dbReference type="Proteomes" id="UP000549882"/>
    </source>
</evidence>
<dbReference type="AlphaFoldDB" id="A0A7W8XRS3"/>
<proteinExistence type="predicted"/>
<evidence type="ECO:0000313" key="2">
    <source>
        <dbReference type="EMBL" id="MBB5574316.1"/>
    </source>
</evidence>
<evidence type="ECO:0000256" key="1">
    <source>
        <dbReference type="SAM" id="Phobius"/>
    </source>
</evidence>
<accession>A0A7W8XRS3</accession>
<dbReference type="RefSeq" id="WP_183938005.1">
    <property type="nucleotide sequence ID" value="NZ_JACHBI010000005.1"/>
</dbReference>
<dbReference type="Proteomes" id="UP000549882">
    <property type="component" value="Unassembled WGS sequence"/>
</dbReference>
<dbReference type="EMBL" id="JACHBI010000005">
    <property type="protein sequence ID" value="MBB5574316.1"/>
    <property type="molecule type" value="Genomic_DNA"/>
</dbReference>
<organism evidence="2 3">
    <name type="scientific">Rhizobium paranaense</name>
    <dbReference type="NCBI Taxonomy" id="1650438"/>
    <lineage>
        <taxon>Bacteria</taxon>
        <taxon>Pseudomonadati</taxon>
        <taxon>Pseudomonadota</taxon>
        <taxon>Alphaproteobacteria</taxon>
        <taxon>Hyphomicrobiales</taxon>
        <taxon>Rhizobiaceae</taxon>
        <taxon>Rhizobium/Agrobacterium group</taxon>
        <taxon>Rhizobium</taxon>
    </lineage>
</organism>
<name>A0A7W8XRS3_9HYPH</name>
<protein>
    <submittedName>
        <fullName evidence="2">Uncharacterized protein</fullName>
    </submittedName>
</protein>
<keyword evidence="1" id="KW-1133">Transmembrane helix</keyword>
<sequence length="70" mass="7921">MVKFIHRNMALLLATVMTALAIAVYNTISLLVRHHHAALHDIRHAISVLVIFGIFYLVVRYIQAIPEDAD</sequence>
<keyword evidence="1" id="KW-0812">Transmembrane</keyword>
<comment type="caution">
    <text evidence="2">The sequence shown here is derived from an EMBL/GenBank/DDBJ whole genome shotgun (WGS) entry which is preliminary data.</text>
</comment>
<gene>
    <name evidence="2" type="ORF">GGD50_002943</name>
</gene>